<protein>
    <submittedName>
        <fullName evidence="1">Uncharacterized protein</fullName>
    </submittedName>
</protein>
<dbReference type="EMBL" id="JAKFHA010000070">
    <property type="protein sequence ID" value="MCF2533980.1"/>
    <property type="molecule type" value="Genomic_DNA"/>
</dbReference>
<organism evidence="1 2">
    <name type="scientific">Yinghuangia soli</name>
    <dbReference type="NCBI Taxonomy" id="2908204"/>
    <lineage>
        <taxon>Bacteria</taxon>
        <taxon>Bacillati</taxon>
        <taxon>Actinomycetota</taxon>
        <taxon>Actinomycetes</taxon>
        <taxon>Kitasatosporales</taxon>
        <taxon>Streptomycetaceae</taxon>
        <taxon>Yinghuangia</taxon>
    </lineage>
</organism>
<accession>A0AA41Q9C0</accession>
<reference evidence="1" key="1">
    <citation type="submission" date="2022-01" db="EMBL/GenBank/DDBJ databases">
        <title>Genome-Based Taxonomic Classification of the Phylum Actinobacteria.</title>
        <authorList>
            <person name="Gao Y."/>
        </authorList>
    </citation>
    <scope>NUCLEOTIDE SEQUENCE</scope>
    <source>
        <strain evidence="1">KLBMP 8922</strain>
    </source>
</reference>
<gene>
    <name evidence="1" type="ORF">LZ495_43110</name>
</gene>
<proteinExistence type="predicted"/>
<dbReference type="RefSeq" id="WP_235058774.1">
    <property type="nucleotide sequence ID" value="NZ_JAKFHA010000070.1"/>
</dbReference>
<evidence type="ECO:0000313" key="1">
    <source>
        <dbReference type="EMBL" id="MCF2533980.1"/>
    </source>
</evidence>
<dbReference type="Proteomes" id="UP001165378">
    <property type="component" value="Unassembled WGS sequence"/>
</dbReference>
<keyword evidence="2" id="KW-1185">Reference proteome</keyword>
<name>A0AA41Q9C0_9ACTN</name>
<sequence length="137" mass="15253">MEMTHVDNPTSVADEINWFLRALVSRGGASADEGPLRVRHDGGDIWSFARTLGFRGGATNVWWLEIPAPRRLRPTLPILTCGFLVAYGDRQRLYQCVGQARQQASFQEEFAVARALAAHAVRRPPTPEWPTLAGRQA</sequence>
<dbReference type="AlphaFoldDB" id="A0AA41Q9C0"/>
<comment type="caution">
    <text evidence="1">The sequence shown here is derived from an EMBL/GenBank/DDBJ whole genome shotgun (WGS) entry which is preliminary data.</text>
</comment>
<evidence type="ECO:0000313" key="2">
    <source>
        <dbReference type="Proteomes" id="UP001165378"/>
    </source>
</evidence>